<dbReference type="SUPFAM" id="SSF52540">
    <property type="entry name" value="P-loop containing nucleoside triphosphate hydrolases"/>
    <property type="match status" value="1"/>
</dbReference>
<dbReference type="KEGG" id="smen:SAMEA4412692_1622"/>
<evidence type="ECO:0000313" key="4">
    <source>
        <dbReference type="EMBL" id="SNU89788.1"/>
    </source>
</evidence>
<keyword evidence="5" id="KW-1185">Reference proteome</keyword>
<dbReference type="eggNOG" id="COG1221">
    <property type="taxonomic scope" value="Bacteria"/>
</dbReference>
<dbReference type="RefSeq" id="WP_018373703.1">
    <property type="nucleotide sequence ID" value="NZ_LT906439.1"/>
</dbReference>
<feature type="domain" description="Sigma-54 factor interaction" evidence="3">
    <location>
        <begin position="81"/>
        <end position="293"/>
    </location>
</feature>
<dbReference type="Gene3D" id="3.40.50.300">
    <property type="entry name" value="P-loop containing nucleotide triphosphate hydrolases"/>
    <property type="match status" value="1"/>
</dbReference>
<dbReference type="STRING" id="1123308.GCA_000380085_01132"/>
<evidence type="ECO:0000259" key="3">
    <source>
        <dbReference type="PROSITE" id="PS50045"/>
    </source>
</evidence>
<organism evidence="4 5">
    <name type="scientific">Streptococcus merionis</name>
    <dbReference type="NCBI Taxonomy" id="400065"/>
    <lineage>
        <taxon>Bacteria</taxon>
        <taxon>Bacillati</taxon>
        <taxon>Bacillota</taxon>
        <taxon>Bacilli</taxon>
        <taxon>Lactobacillales</taxon>
        <taxon>Streptococcaceae</taxon>
        <taxon>Streptococcus</taxon>
    </lineage>
</organism>
<dbReference type="GO" id="GO:0005524">
    <property type="term" value="F:ATP binding"/>
    <property type="evidence" value="ECO:0007669"/>
    <property type="project" value="UniProtKB-KW"/>
</dbReference>
<dbReference type="GO" id="GO:0006355">
    <property type="term" value="P:regulation of DNA-templated transcription"/>
    <property type="evidence" value="ECO:0007669"/>
    <property type="project" value="InterPro"/>
</dbReference>
<dbReference type="AlphaFoldDB" id="A0A239SY76"/>
<name>A0A239SY76_9STRE</name>
<reference evidence="4 5" key="1">
    <citation type="submission" date="2017-06" db="EMBL/GenBank/DDBJ databases">
        <authorList>
            <consortium name="Pathogen Informatics"/>
        </authorList>
    </citation>
    <scope>NUCLEOTIDE SEQUENCE [LARGE SCALE GENOMIC DNA]</scope>
    <source>
        <strain evidence="4 5">NCTC13788</strain>
    </source>
</reference>
<gene>
    <name evidence="4" type="primary">levR_2</name>
    <name evidence="4" type="ORF">SAMEA4412692_01622</name>
</gene>
<protein>
    <submittedName>
        <fullName evidence="4">PRD domain/Sigma-54 interaction domain containing transcriptional regulator</fullName>
    </submittedName>
</protein>
<dbReference type="InterPro" id="IPR027417">
    <property type="entry name" value="P-loop_NTPase"/>
</dbReference>
<dbReference type="eggNOG" id="COG3933">
    <property type="taxonomic scope" value="Bacteria"/>
</dbReference>
<dbReference type="PROSITE" id="PS50045">
    <property type="entry name" value="SIGMA54_INTERACT_4"/>
    <property type="match status" value="1"/>
</dbReference>
<accession>A0A239SY76</accession>
<dbReference type="OrthoDB" id="9771372at2"/>
<keyword evidence="2" id="KW-0067">ATP-binding</keyword>
<evidence type="ECO:0000313" key="5">
    <source>
        <dbReference type="Proteomes" id="UP000215185"/>
    </source>
</evidence>
<sequence length="490" mass="56241">MKRNKEIVYQYLQANQDEFENGFTTADLVTPLSMQRTNLSTILNQLVSENRLSKKAGRPVLYFIKQEGMSEQVESVFEQVIGGKKGSMENVLSLAKATILYPQKSLSALMIGQDGTGKGYLAETMHRFAQEQGLIAENAPFVSLDVKDFLLQGEGLGEVFSQLRKKTSKYFVDGGLLFIENIDLLRIDDRSEIFELAAEDDRGFYLICAISDQVSGEMRKRLDGVFPVKMNFPSLEQRPLSERFAFIQIFFAQEASRMKRTIRINSEVLRCLLLYPCEQNVAQLKRDIQMACANAFMRDINRHSKAKVSIFLSDFSTDIRKGFLFYSAKREELEAIIPDQYDYIFQKDSQTFKREHDHKVYTSIYEAMEKRAEALQKDGLDNQTIAGILSDSLEANLERFSHQIKPEQFERSSLSKVVPEWLIIEVEGFIEELSRTLDTVYSSSILYAMSLHLTSSINRGGGVEVRPYQMLKSPVYRRNRHRNIRQQSLS</sequence>
<dbReference type="EMBL" id="LT906439">
    <property type="protein sequence ID" value="SNU89788.1"/>
    <property type="molecule type" value="Genomic_DNA"/>
</dbReference>
<dbReference type="PANTHER" id="PTHR32071">
    <property type="entry name" value="TRANSCRIPTIONAL REGULATORY PROTEIN"/>
    <property type="match status" value="1"/>
</dbReference>
<keyword evidence="1" id="KW-0547">Nucleotide-binding</keyword>
<evidence type="ECO:0000256" key="2">
    <source>
        <dbReference type="ARBA" id="ARBA00022840"/>
    </source>
</evidence>
<dbReference type="InterPro" id="IPR002078">
    <property type="entry name" value="Sigma_54_int"/>
</dbReference>
<dbReference type="PANTHER" id="PTHR32071:SF38">
    <property type="entry name" value="PSP OPERON TRANSCRIPTIONAL ACTIVATOR"/>
    <property type="match status" value="1"/>
</dbReference>
<evidence type="ECO:0000256" key="1">
    <source>
        <dbReference type="ARBA" id="ARBA00022741"/>
    </source>
</evidence>
<dbReference type="Proteomes" id="UP000215185">
    <property type="component" value="Chromosome 1"/>
</dbReference>
<proteinExistence type="predicted"/>